<keyword evidence="2" id="KW-1185">Reference proteome</keyword>
<dbReference type="PANTHER" id="PTHR14187">
    <property type="entry name" value="ALPHA KINASE/ELONGATION FACTOR 2 KINASE"/>
    <property type="match status" value="1"/>
</dbReference>
<proteinExistence type="predicted"/>
<sequence>MDSSSGSRTRVVAALDFGTTFSGISYALLTGNEAKSFFWKFDSGHAQKTPTRIEISKTTIEWFKLSLLHRDDLPSDVRNSRKFQELTEAREAINVTAVNATARYLGEIWKVFRLELQKYIPDPEIQISLTVPVLWPLYARQAMEEALNRAGILSENVVLAPKLLIEPEAAALAFFSNAHYFDTTISKHKPGDTVMICDCGGGTVDTAAYTISSIHPFRVEELRTGQCIFAGACLLNDGFMKLLKEKVEALISPRAFQALTRKDLHDITSMSWESFIKRRFEDDFPTQKIYLPIKWAASPQRRMPIGQGDDVTFTHADIASIFDPIVGKITRLIEKEMLAISAKISEDVSYLVVSGGFGQNTYLRQKVAETVARVSPTTNILDYPKRDGWNAVSMGAVTKALQAHAIQQQLLVTSRIVRADWGVRAGHGNSILWLVKENESLDATRPNRRHVPAEALSAEYHTGRDGFSIRVCRADQRKNESQICRNVCRINWKTVDVGLKPDMNADLKAPLEIDFIWDGAEMEFSLFYDGVQQSSVEIEHYWNV</sequence>
<evidence type="ECO:0000313" key="1">
    <source>
        <dbReference type="EMBL" id="KAF5707090.1"/>
    </source>
</evidence>
<dbReference type="InterPro" id="IPR043129">
    <property type="entry name" value="ATPase_NBD"/>
</dbReference>
<reference evidence="1 2" key="1">
    <citation type="submission" date="2020-05" db="EMBL/GenBank/DDBJ databases">
        <title>Identification and distribution of gene clusters putatively required for synthesis of sphingolipid metabolism inhibitors in phylogenetically diverse species of the filamentous fungus Fusarium.</title>
        <authorList>
            <person name="Kim H.-S."/>
            <person name="Busman M."/>
            <person name="Brown D.W."/>
            <person name="Divon H."/>
            <person name="Uhlig S."/>
            <person name="Proctor R.H."/>
        </authorList>
    </citation>
    <scope>NUCLEOTIDE SEQUENCE [LARGE SCALE GENOMIC DNA]</scope>
    <source>
        <strain evidence="1 2">NRRL 66235</strain>
    </source>
</reference>
<dbReference type="PANTHER" id="PTHR14187:SF5">
    <property type="entry name" value="HEAT SHOCK 70 KDA PROTEIN 12A"/>
    <property type="match status" value="1"/>
</dbReference>
<gene>
    <name evidence="1" type="ORF">FMUND_11274</name>
</gene>
<evidence type="ECO:0000313" key="2">
    <source>
        <dbReference type="Proteomes" id="UP000544331"/>
    </source>
</evidence>
<protein>
    <recommendedName>
        <fullName evidence="3">Actin-like ATPase domain-containing protein</fullName>
    </recommendedName>
</protein>
<organism evidence="1 2">
    <name type="scientific">Fusarium mundagurra</name>
    <dbReference type="NCBI Taxonomy" id="1567541"/>
    <lineage>
        <taxon>Eukaryota</taxon>
        <taxon>Fungi</taxon>
        <taxon>Dikarya</taxon>
        <taxon>Ascomycota</taxon>
        <taxon>Pezizomycotina</taxon>
        <taxon>Sordariomycetes</taxon>
        <taxon>Hypocreomycetidae</taxon>
        <taxon>Hypocreales</taxon>
        <taxon>Nectriaceae</taxon>
        <taxon>Fusarium</taxon>
        <taxon>Fusarium fujikuroi species complex</taxon>
    </lineage>
</organism>
<dbReference type="EMBL" id="JAAOAN010000433">
    <property type="protein sequence ID" value="KAF5707090.1"/>
    <property type="molecule type" value="Genomic_DNA"/>
</dbReference>
<accession>A0A8H5Y6W9</accession>
<dbReference type="SUPFAM" id="SSF53067">
    <property type="entry name" value="Actin-like ATPase domain"/>
    <property type="match status" value="2"/>
</dbReference>
<evidence type="ECO:0008006" key="3">
    <source>
        <dbReference type="Google" id="ProtNLM"/>
    </source>
</evidence>
<comment type="caution">
    <text evidence="1">The sequence shown here is derived from an EMBL/GenBank/DDBJ whole genome shotgun (WGS) entry which is preliminary data.</text>
</comment>
<dbReference type="Gene3D" id="3.30.420.40">
    <property type="match status" value="2"/>
</dbReference>
<dbReference type="CDD" id="cd10170">
    <property type="entry name" value="ASKHA_NBD_HSP70"/>
    <property type="match status" value="1"/>
</dbReference>
<name>A0A8H5Y6W9_9HYPO</name>
<dbReference type="OrthoDB" id="2963168at2759"/>
<dbReference type="Gene3D" id="3.90.640.10">
    <property type="entry name" value="Actin, Chain A, domain 4"/>
    <property type="match status" value="1"/>
</dbReference>
<dbReference type="AlphaFoldDB" id="A0A8H5Y6W9"/>
<dbReference type="Proteomes" id="UP000544331">
    <property type="component" value="Unassembled WGS sequence"/>
</dbReference>